<evidence type="ECO:0000256" key="2">
    <source>
        <dbReference type="ARBA" id="ARBA00023125"/>
    </source>
</evidence>
<proteinExistence type="inferred from homology"/>
<reference evidence="4" key="2">
    <citation type="journal article" date="2017" name="Genome Announc.">
        <title>Draft genome sequence of Paludibacter jiangxiensis NM7(T), a propionate-producing fermentative bacterium.</title>
        <authorList>
            <person name="Qiu Y.-L."/>
            <person name="Tourlousse D.M."/>
            <person name="Matsuura N."/>
            <person name="Ohashi A."/>
            <person name="Sekiguchi Y."/>
        </authorList>
    </citation>
    <scope>NUCLEOTIDE SEQUENCE [LARGE SCALE GENOMIC DNA]</scope>
    <source>
        <strain evidence="4">NM7</strain>
    </source>
</reference>
<dbReference type="AlphaFoldDB" id="A0A170Z4D4"/>
<dbReference type="Pfam" id="PF11680">
    <property type="entry name" value="DUF3276"/>
    <property type="match status" value="1"/>
</dbReference>
<dbReference type="GO" id="GO:0000977">
    <property type="term" value="F:RNA polymerase II transcription regulatory region sequence-specific DNA binding"/>
    <property type="evidence" value="ECO:0007669"/>
    <property type="project" value="InterPro"/>
</dbReference>
<dbReference type="OrthoDB" id="765973at2"/>
<dbReference type="Gene3D" id="3.10.450.700">
    <property type="match status" value="1"/>
</dbReference>
<comment type="caution">
    <text evidence="3">The sequence shown here is derived from an EMBL/GenBank/DDBJ whole genome shotgun (WGS) entry which is preliminary data.</text>
</comment>
<evidence type="ECO:0000313" key="3">
    <source>
        <dbReference type="EMBL" id="GAT62321.1"/>
    </source>
</evidence>
<dbReference type="STRING" id="681398.PJIAN_1914"/>
<dbReference type="GO" id="GO:0032422">
    <property type="term" value="F:purine-rich negative regulatory element binding"/>
    <property type="evidence" value="ECO:0007669"/>
    <property type="project" value="InterPro"/>
</dbReference>
<name>A0A170Z4D4_9BACT</name>
<dbReference type="Proteomes" id="UP000076586">
    <property type="component" value="Unassembled WGS sequence"/>
</dbReference>
<evidence type="ECO:0000313" key="4">
    <source>
        <dbReference type="Proteomes" id="UP000076586"/>
    </source>
</evidence>
<reference evidence="4" key="1">
    <citation type="submission" date="2016-04" db="EMBL/GenBank/DDBJ databases">
        <title>Draft genome sequence of Paludibacter jiangxiensis strain NM7.</title>
        <authorList>
            <person name="Qiu Y."/>
            <person name="Matsuura N."/>
            <person name="Ohashi A."/>
            <person name="Tourlousse M.D."/>
            <person name="Sekiguchi Y."/>
        </authorList>
    </citation>
    <scope>NUCLEOTIDE SEQUENCE [LARGE SCALE GENOMIC DNA]</scope>
    <source>
        <strain evidence="4">NM7</strain>
    </source>
</reference>
<organism evidence="3 4">
    <name type="scientific">Paludibacter jiangxiensis</name>
    <dbReference type="NCBI Taxonomy" id="681398"/>
    <lineage>
        <taxon>Bacteria</taxon>
        <taxon>Pseudomonadati</taxon>
        <taxon>Bacteroidota</taxon>
        <taxon>Bacteroidia</taxon>
        <taxon>Bacteroidales</taxon>
        <taxon>Paludibacteraceae</taxon>
        <taxon>Paludibacter</taxon>
    </lineage>
</organism>
<evidence type="ECO:0008006" key="5">
    <source>
        <dbReference type="Google" id="ProtNLM"/>
    </source>
</evidence>
<comment type="similarity">
    <text evidence="1">Belongs to the PUR DNA-binding protein family.</text>
</comment>
<gene>
    <name evidence="3" type="ORF">PJIAN_1914</name>
</gene>
<dbReference type="EMBL" id="BDCR01000001">
    <property type="protein sequence ID" value="GAT62321.1"/>
    <property type="molecule type" value="Genomic_DNA"/>
</dbReference>
<sequence length="111" mass="12980">MSEFRHRDDRENKEKDIVFSKAIKAGKRIYYIDVKQSRNEDYYVAITESKKRISGMDNAQVVSFEKHKIFLYKEDFVKFINGLEEVIGFVNEKNRGQAVSGTDFSEDANDN</sequence>
<dbReference type="InterPro" id="IPR006628">
    <property type="entry name" value="PUR-bd_fam"/>
</dbReference>
<accession>A0A170Z4D4</accession>
<protein>
    <recommendedName>
        <fullName evidence="5">DNA-binding protein</fullName>
    </recommendedName>
</protein>
<keyword evidence="2" id="KW-0238">DNA-binding</keyword>
<keyword evidence="4" id="KW-1185">Reference proteome</keyword>
<dbReference type="RefSeq" id="WP_068702753.1">
    <property type="nucleotide sequence ID" value="NZ_BDCR01000001.1"/>
</dbReference>
<evidence type="ECO:0000256" key="1">
    <source>
        <dbReference type="ARBA" id="ARBA00009251"/>
    </source>
</evidence>